<dbReference type="EMBL" id="JALLPB020000076">
    <property type="protein sequence ID" value="KAL3822041.1"/>
    <property type="molecule type" value="Genomic_DNA"/>
</dbReference>
<keyword evidence="1" id="KW-0472">Membrane</keyword>
<gene>
    <name evidence="2" type="ORF">ACHAXA_007834</name>
</gene>
<organism evidence="2 3">
    <name type="scientific">Cyclostephanos tholiformis</name>
    <dbReference type="NCBI Taxonomy" id="382380"/>
    <lineage>
        <taxon>Eukaryota</taxon>
        <taxon>Sar</taxon>
        <taxon>Stramenopiles</taxon>
        <taxon>Ochrophyta</taxon>
        <taxon>Bacillariophyta</taxon>
        <taxon>Coscinodiscophyceae</taxon>
        <taxon>Thalassiosirophycidae</taxon>
        <taxon>Stephanodiscales</taxon>
        <taxon>Stephanodiscaceae</taxon>
        <taxon>Cyclostephanos</taxon>
    </lineage>
</organism>
<evidence type="ECO:0000256" key="1">
    <source>
        <dbReference type="SAM" id="Phobius"/>
    </source>
</evidence>
<keyword evidence="1" id="KW-1133">Transmembrane helix</keyword>
<proteinExistence type="predicted"/>
<sequence>MLSTKVVARPEEGKCTVRRRICPRVAQLSVSAAVLLLSFLNYTNGFTPPLLPPRLCAAAPSPLQTSTASTEIAGITKLRPPIVRIGNNGSSTLIGAKKARSDDGCARDDIDDAGPKGIVTGVFKKSPGAIIIAPFVLIFGLDLIANIVVVTKRSLEVLFTGEYTVWTPWQ</sequence>
<feature type="transmembrane region" description="Helical" evidence="1">
    <location>
        <begin position="129"/>
        <end position="150"/>
    </location>
</feature>
<dbReference type="Proteomes" id="UP001530377">
    <property type="component" value="Unassembled WGS sequence"/>
</dbReference>
<keyword evidence="3" id="KW-1185">Reference proteome</keyword>
<keyword evidence="1" id="KW-0812">Transmembrane</keyword>
<comment type="caution">
    <text evidence="2">The sequence shown here is derived from an EMBL/GenBank/DDBJ whole genome shotgun (WGS) entry which is preliminary data.</text>
</comment>
<evidence type="ECO:0000313" key="3">
    <source>
        <dbReference type="Proteomes" id="UP001530377"/>
    </source>
</evidence>
<feature type="transmembrane region" description="Helical" evidence="1">
    <location>
        <begin position="21"/>
        <end position="42"/>
    </location>
</feature>
<protein>
    <submittedName>
        <fullName evidence="2">Uncharacterized protein</fullName>
    </submittedName>
</protein>
<dbReference type="AlphaFoldDB" id="A0ABD3SCA9"/>
<reference evidence="2 3" key="1">
    <citation type="submission" date="2024-10" db="EMBL/GenBank/DDBJ databases">
        <title>Updated reference genomes for cyclostephanoid diatoms.</title>
        <authorList>
            <person name="Roberts W.R."/>
            <person name="Alverson A.J."/>
        </authorList>
    </citation>
    <scope>NUCLEOTIDE SEQUENCE [LARGE SCALE GENOMIC DNA]</scope>
    <source>
        <strain evidence="2 3">AJA228-03</strain>
    </source>
</reference>
<evidence type="ECO:0000313" key="2">
    <source>
        <dbReference type="EMBL" id="KAL3822041.1"/>
    </source>
</evidence>
<name>A0ABD3SCA9_9STRA</name>
<accession>A0ABD3SCA9</accession>